<proteinExistence type="predicted"/>
<keyword evidence="3" id="KW-1185">Reference proteome</keyword>
<sequence length="77" mass="8854">MEGQQEKIDIREWTGNAVDLRDQMEARGVVEVVFEFDGGETDTFTSKLRDEFRAYELYQMGGYLDAVIGTIRKGQRS</sequence>
<dbReference type="EMBL" id="JAWXXX010000001">
    <property type="protein sequence ID" value="MDX5893945.1"/>
    <property type="molecule type" value="Genomic_DNA"/>
</dbReference>
<dbReference type="AlphaFoldDB" id="A0A023X252"/>
<dbReference type="EMBL" id="CP007514">
    <property type="protein sequence ID" value="AHY46537.1"/>
    <property type="molecule type" value="Genomic_DNA"/>
</dbReference>
<evidence type="ECO:0000313" key="1">
    <source>
        <dbReference type="EMBL" id="AHY46537.1"/>
    </source>
</evidence>
<reference evidence="1 3" key="1">
    <citation type="submission" date="2014-03" db="EMBL/GenBank/DDBJ databases">
        <title>Complete genome sequence of the Radio-Resistant Rubrobacter radiotolerans RSPS-4.</title>
        <authorList>
            <person name="Egas C.C."/>
            <person name="Barroso C.C."/>
            <person name="Froufe H.J.C."/>
            <person name="Pacheco J.J."/>
            <person name="Albuquerque L.L."/>
            <person name="da Costa M.M.S."/>
        </authorList>
    </citation>
    <scope>NUCLEOTIDE SEQUENCE [LARGE SCALE GENOMIC DNA]</scope>
    <source>
        <strain evidence="1 3">RSPS-4</strain>
    </source>
</reference>
<evidence type="ECO:0000313" key="2">
    <source>
        <dbReference type="EMBL" id="MDX5893945.1"/>
    </source>
</evidence>
<dbReference type="HOGENOM" id="CLU_2635858_0_0_11"/>
<dbReference type="Proteomes" id="UP000025229">
    <property type="component" value="Chromosome"/>
</dbReference>
<dbReference type="KEGG" id="rrd:RradSPS_1254"/>
<accession>A0A023X252</accession>
<name>A0A023X252_RUBRA</name>
<dbReference type="RefSeq" id="WP_038681438.1">
    <property type="nucleotide sequence ID" value="NZ_CP007514.1"/>
</dbReference>
<evidence type="ECO:0000313" key="3">
    <source>
        <dbReference type="Proteomes" id="UP000025229"/>
    </source>
</evidence>
<protein>
    <submittedName>
        <fullName evidence="1">Uncharacterized protein</fullName>
    </submittedName>
</protein>
<gene>
    <name evidence="1" type="ORF">RradSPS_1254</name>
    <name evidence="2" type="ORF">SIL72_07850</name>
</gene>
<reference evidence="2" key="2">
    <citation type="submission" date="2023-11" db="EMBL/GenBank/DDBJ databases">
        <title>MicrobeMod: A computational toolkit for identifying prokaryotic methylation and restriction-modification with nanopore sequencing.</title>
        <authorList>
            <person name="Crits-Christoph A."/>
            <person name="Kang S.C."/>
            <person name="Lee H."/>
            <person name="Ostrov N."/>
        </authorList>
    </citation>
    <scope>NUCLEOTIDE SEQUENCE</scope>
    <source>
        <strain evidence="2">ATCC 51242</strain>
    </source>
</reference>
<dbReference type="Proteomes" id="UP001281130">
    <property type="component" value="Unassembled WGS sequence"/>
</dbReference>
<organism evidence="1 3">
    <name type="scientific">Rubrobacter radiotolerans</name>
    <name type="common">Arthrobacter radiotolerans</name>
    <dbReference type="NCBI Taxonomy" id="42256"/>
    <lineage>
        <taxon>Bacteria</taxon>
        <taxon>Bacillati</taxon>
        <taxon>Actinomycetota</taxon>
        <taxon>Rubrobacteria</taxon>
        <taxon>Rubrobacterales</taxon>
        <taxon>Rubrobacteraceae</taxon>
        <taxon>Rubrobacter</taxon>
    </lineage>
</organism>
<dbReference type="STRING" id="42256.RradSPS_1254"/>